<dbReference type="AlphaFoldDB" id="A0A948X2J3"/>
<dbReference type="EMBL" id="JAHLFS010000009">
    <property type="protein sequence ID" value="MBU3851205.1"/>
    <property type="molecule type" value="Genomic_DNA"/>
</dbReference>
<keyword evidence="1" id="KW-1133">Transmembrane helix</keyword>
<evidence type="ECO:0000313" key="3">
    <source>
        <dbReference type="Proteomes" id="UP000777303"/>
    </source>
</evidence>
<dbReference type="InterPro" id="IPR032083">
    <property type="entry name" value="DUF4811"/>
</dbReference>
<evidence type="ECO:0000256" key="1">
    <source>
        <dbReference type="SAM" id="Phobius"/>
    </source>
</evidence>
<dbReference type="Pfam" id="PF16069">
    <property type="entry name" value="DUF4811"/>
    <property type="match status" value="1"/>
</dbReference>
<proteinExistence type="predicted"/>
<keyword evidence="1" id="KW-0472">Membrane</keyword>
<evidence type="ECO:0000313" key="2">
    <source>
        <dbReference type="EMBL" id="MBU3851205.1"/>
    </source>
</evidence>
<protein>
    <submittedName>
        <fullName evidence="2">DUF4811 domain-containing protein</fullName>
    </submittedName>
</protein>
<comment type="caution">
    <text evidence="2">The sequence shown here is derived from an EMBL/GenBank/DDBJ whole genome shotgun (WGS) entry which is preliminary data.</text>
</comment>
<reference evidence="2" key="1">
    <citation type="journal article" date="2021" name="PeerJ">
        <title>Extensive microbial diversity within the chicken gut microbiome revealed by metagenomics and culture.</title>
        <authorList>
            <person name="Gilroy R."/>
            <person name="Ravi A."/>
            <person name="Getino M."/>
            <person name="Pursley I."/>
            <person name="Horton D.L."/>
            <person name="Alikhan N.F."/>
            <person name="Baker D."/>
            <person name="Gharbi K."/>
            <person name="Hall N."/>
            <person name="Watson M."/>
            <person name="Adriaenssens E.M."/>
            <person name="Foster-Nyarko E."/>
            <person name="Jarju S."/>
            <person name="Secka A."/>
            <person name="Antonio M."/>
            <person name="Oren A."/>
            <person name="Chaudhuri R.R."/>
            <person name="La Ragione R."/>
            <person name="Hildebrand F."/>
            <person name="Pallen M.J."/>
        </authorList>
    </citation>
    <scope>NUCLEOTIDE SEQUENCE</scope>
    <source>
        <strain evidence="2">F6-6636</strain>
    </source>
</reference>
<dbReference type="Proteomes" id="UP000777303">
    <property type="component" value="Unassembled WGS sequence"/>
</dbReference>
<keyword evidence="1" id="KW-0812">Transmembrane</keyword>
<name>A0A948X2J3_9LACO</name>
<sequence>MALWILAISAVLFLVAFIGIKKPVLQYSISGILLAISIIMSCFLMTNDNNHLGMKLVSQTSTEQIASVSGNKQLNLLLYKQLGNGNERIYIYRHRNGKKTLTTPANVNTTNKVVQNNNIKQPELVTNVKHYTYKNDFWRVMFSGLSLDKEVAERTNTFKVPSNWLVLSTDQLKQLKAQMPVLKQQVQQEVQKQLPGLVKSQMATQLKQHPHMNKQQVAQLEKQITQQQAQALAQKLMQNAIQQTLK</sequence>
<gene>
    <name evidence="2" type="ORF">H9901_00620</name>
</gene>
<organism evidence="2 3">
    <name type="scientific">Candidatus Paralactobacillus gallistercoris</name>
    <dbReference type="NCBI Taxonomy" id="2838724"/>
    <lineage>
        <taxon>Bacteria</taxon>
        <taxon>Bacillati</taxon>
        <taxon>Bacillota</taxon>
        <taxon>Bacilli</taxon>
        <taxon>Lactobacillales</taxon>
        <taxon>Lactobacillaceae</taxon>
        <taxon>Lactobacillus</taxon>
    </lineage>
</organism>
<accession>A0A948X2J3</accession>
<feature type="transmembrane region" description="Helical" evidence="1">
    <location>
        <begin position="27"/>
        <end position="46"/>
    </location>
</feature>
<reference evidence="2" key="2">
    <citation type="submission" date="2021-04" db="EMBL/GenBank/DDBJ databases">
        <authorList>
            <person name="Gilroy R."/>
        </authorList>
    </citation>
    <scope>NUCLEOTIDE SEQUENCE</scope>
    <source>
        <strain evidence="2">F6-6636</strain>
    </source>
</reference>